<evidence type="ECO:0000256" key="1">
    <source>
        <dbReference type="ARBA" id="ARBA00023002"/>
    </source>
</evidence>
<evidence type="ECO:0000259" key="4">
    <source>
        <dbReference type="Pfam" id="PF08125"/>
    </source>
</evidence>
<protein>
    <submittedName>
        <fullName evidence="5">Fructuronate reductase</fullName>
        <ecNumber evidence="5">1.1.1.57</ecNumber>
    </submittedName>
</protein>
<accession>A0A853B9D0</accession>
<dbReference type="Proteomes" id="UP000549616">
    <property type="component" value="Unassembled WGS sequence"/>
</dbReference>
<dbReference type="EMBL" id="JACCFK010000001">
    <property type="protein sequence ID" value="NYI91610.1"/>
    <property type="molecule type" value="Genomic_DNA"/>
</dbReference>
<feature type="domain" description="Mannitol dehydrogenase C-terminal" evidence="4">
    <location>
        <begin position="243"/>
        <end position="382"/>
    </location>
</feature>
<dbReference type="SUPFAM" id="SSF48179">
    <property type="entry name" value="6-phosphogluconate dehydrogenase C-terminal domain-like"/>
    <property type="match status" value="1"/>
</dbReference>
<name>A0A853B9D0_9PSEU</name>
<evidence type="ECO:0000313" key="6">
    <source>
        <dbReference type="Proteomes" id="UP000549616"/>
    </source>
</evidence>
<dbReference type="InterPro" id="IPR013131">
    <property type="entry name" value="Mannitol_DH_N"/>
</dbReference>
<dbReference type="PRINTS" id="PR00084">
    <property type="entry name" value="MTLDHDRGNASE"/>
</dbReference>
<dbReference type="PANTHER" id="PTHR43362:SF1">
    <property type="entry name" value="MANNITOL DEHYDROGENASE 2-RELATED"/>
    <property type="match status" value="1"/>
</dbReference>
<comment type="catalytic activity">
    <reaction evidence="2">
        <text>D-mannitol 1-phosphate + NAD(+) = beta-D-fructose 6-phosphate + NADH + H(+)</text>
        <dbReference type="Rhea" id="RHEA:19661"/>
        <dbReference type="ChEBI" id="CHEBI:15378"/>
        <dbReference type="ChEBI" id="CHEBI:57540"/>
        <dbReference type="ChEBI" id="CHEBI:57634"/>
        <dbReference type="ChEBI" id="CHEBI:57945"/>
        <dbReference type="ChEBI" id="CHEBI:61381"/>
        <dbReference type="EC" id="1.1.1.17"/>
    </reaction>
</comment>
<dbReference type="GO" id="GO:0008926">
    <property type="term" value="F:mannitol-1-phosphate 5-dehydrogenase activity"/>
    <property type="evidence" value="ECO:0007669"/>
    <property type="project" value="UniProtKB-EC"/>
</dbReference>
<organism evidence="5 6">
    <name type="scientific">Amycolatopsis endophytica</name>
    <dbReference type="NCBI Taxonomy" id="860233"/>
    <lineage>
        <taxon>Bacteria</taxon>
        <taxon>Bacillati</taxon>
        <taxon>Actinomycetota</taxon>
        <taxon>Actinomycetes</taxon>
        <taxon>Pseudonocardiales</taxon>
        <taxon>Pseudonocardiaceae</taxon>
        <taxon>Amycolatopsis</taxon>
    </lineage>
</organism>
<dbReference type="InterPro" id="IPR008927">
    <property type="entry name" value="6-PGluconate_DH-like_C_sf"/>
</dbReference>
<feature type="domain" description="Mannitol dehydrogenase N-terminal" evidence="3">
    <location>
        <begin position="15"/>
        <end position="234"/>
    </location>
</feature>
<dbReference type="RefSeq" id="WP_179775478.1">
    <property type="nucleotide sequence ID" value="NZ_JACCFK010000001.1"/>
</dbReference>
<keyword evidence="6" id="KW-1185">Reference proteome</keyword>
<dbReference type="InterPro" id="IPR000669">
    <property type="entry name" value="Mannitol_DH"/>
</dbReference>
<dbReference type="Gene3D" id="3.40.50.720">
    <property type="entry name" value="NAD(P)-binding Rossmann-like Domain"/>
    <property type="match status" value="1"/>
</dbReference>
<dbReference type="GO" id="GO:0008866">
    <property type="term" value="F:fructuronate reductase activity"/>
    <property type="evidence" value="ECO:0007669"/>
    <property type="project" value="UniProtKB-EC"/>
</dbReference>
<dbReference type="PANTHER" id="PTHR43362">
    <property type="entry name" value="MANNITOL DEHYDROGENASE DSF1-RELATED"/>
    <property type="match status" value="1"/>
</dbReference>
<dbReference type="InterPro" id="IPR013328">
    <property type="entry name" value="6PGD_dom2"/>
</dbReference>
<keyword evidence="1 5" id="KW-0560">Oxidoreductase</keyword>
<evidence type="ECO:0000313" key="5">
    <source>
        <dbReference type="EMBL" id="NYI91610.1"/>
    </source>
</evidence>
<dbReference type="AlphaFoldDB" id="A0A853B9D0"/>
<gene>
    <name evidence="5" type="ORF">HNR02_004933</name>
</gene>
<proteinExistence type="predicted"/>
<dbReference type="EC" id="1.1.1.57" evidence="5"/>
<dbReference type="InterPro" id="IPR036291">
    <property type="entry name" value="NAD(P)-bd_dom_sf"/>
</dbReference>
<dbReference type="Pfam" id="PF08125">
    <property type="entry name" value="Mannitol_dh_C"/>
    <property type="match status" value="1"/>
</dbReference>
<sequence>MTPRLTRASAPPPVRAVHLGLGAFHRAHQAWYTAADPAWGIAAYTFRNTELPRLLTRQDGLFSLLVRDETRDRVETVGSIVRAHPGADTRQWLADVASPEVALITITVTEAAYTVPEPGADSAVSRLAAGLRERFHAGAAPITLVPCDNVADNGEVLRSLLRKVCQEPAFAEWVEHDVAVAGTVVDRITPATTKRDVRMVRELTGRHDPAAVVTEPFAEWQIAGTFPRSRPAWERAGAQVVGDIGTYQRRKLWLLNAAHSLLAYTGLVRGHATVDQAAGDPVLGGLIESWWDTAAAYLPLPPGEITSYRRRLRDRFTAPGIRHLLSQIAADGSHKIPARILPVLHRERARGRLPHSAVAGLAAWLDYLRERDVRDARAAELVRLARTAKPAQRVLVAIDPGLGDDRELLAAIDAELREVRAF</sequence>
<dbReference type="SUPFAM" id="SSF51735">
    <property type="entry name" value="NAD(P)-binding Rossmann-fold domains"/>
    <property type="match status" value="1"/>
</dbReference>
<dbReference type="InterPro" id="IPR050988">
    <property type="entry name" value="Mannitol_DH/Oxidoreductase"/>
</dbReference>
<comment type="caution">
    <text evidence="5">The sequence shown here is derived from an EMBL/GenBank/DDBJ whole genome shotgun (WGS) entry which is preliminary data.</text>
</comment>
<dbReference type="Gene3D" id="1.10.1040.10">
    <property type="entry name" value="N-(1-d-carboxylethyl)-l-norvaline Dehydrogenase, domain 2"/>
    <property type="match status" value="1"/>
</dbReference>
<evidence type="ECO:0000256" key="2">
    <source>
        <dbReference type="ARBA" id="ARBA00048615"/>
    </source>
</evidence>
<reference evidence="5 6" key="1">
    <citation type="submission" date="2020-07" db="EMBL/GenBank/DDBJ databases">
        <title>Sequencing the genomes of 1000 actinobacteria strains.</title>
        <authorList>
            <person name="Klenk H.-P."/>
        </authorList>
    </citation>
    <scope>NUCLEOTIDE SEQUENCE [LARGE SCALE GENOMIC DNA]</scope>
    <source>
        <strain evidence="5 6">DSM 104006</strain>
    </source>
</reference>
<dbReference type="InterPro" id="IPR013118">
    <property type="entry name" value="Mannitol_DH_C"/>
</dbReference>
<evidence type="ECO:0000259" key="3">
    <source>
        <dbReference type="Pfam" id="PF01232"/>
    </source>
</evidence>
<dbReference type="Pfam" id="PF01232">
    <property type="entry name" value="Mannitol_dh"/>
    <property type="match status" value="1"/>
</dbReference>